<gene>
    <name evidence="2" type="ORF">I8Y21_002904</name>
</gene>
<feature type="chain" id="PRO_5042909997" evidence="1">
    <location>
        <begin position="25"/>
        <end position="40"/>
    </location>
</feature>
<feature type="signal peptide" evidence="1">
    <location>
        <begin position="1"/>
        <end position="24"/>
    </location>
</feature>
<comment type="caution">
    <text evidence="2">The sequence shown here is derived from an EMBL/GenBank/DDBJ whole genome shotgun (WGS) entry which is preliminary data.</text>
</comment>
<reference evidence="2" key="2">
    <citation type="submission" date="2020-11" db="EMBL/GenBank/DDBJ databases">
        <authorList>
            <consortium name="NCBI Pathogen Detection Project"/>
        </authorList>
    </citation>
    <scope>NUCLEOTIDE SEQUENCE</scope>
    <source>
        <strain evidence="2">R404</strain>
    </source>
</reference>
<dbReference type="Proteomes" id="UP000856143">
    <property type="component" value="Unassembled WGS sequence"/>
</dbReference>
<evidence type="ECO:0000256" key="1">
    <source>
        <dbReference type="SAM" id="SignalP"/>
    </source>
</evidence>
<reference evidence="2" key="1">
    <citation type="journal article" date="2018" name="Genome Biol.">
        <title>SKESA: strategic k-mer extension for scrupulous assemblies.</title>
        <authorList>
            <person name="Souvorov A."/>
            <person name="Agarwala R."/>
            <person name="Lipman D.J."/>
        </authorList>
    </citation>
    <scope>NUCLEOTIDE SEQUENCE</scope>
    <source>
        <strain evidence="2">R404</strain>
    </source>
</reference>
<organism evidence="2 3">
    <name type="scientific">Klebsiella oxytoca</name>
    <dbReference type="NCBI Taxonomy" id="571"/>
    <lineage>
        <taxon>Bacteria</taxon>
        <taxon>Pseudomonadati</taxon>
        <taxon>Pseudomonadota</taxon>
        <taxon>Gammaproteobacteria</taxon>
        <taxon>Enterobacterales</taxon>
        <taxon>Enterobacteriaceae</taxon>
        <taxon>Klebsiella/Raoultella group</taxon>
        <taxon>Klebsiella</taxon>
    </lineage>
</organism>
<keyword evidence="1" id="KW-0732">Signal</keyword>
<proteinExistence type="predicted"/>
<dbReference type="EMBL" id="DACSEO010000032">
    <property type="protein sequence ID" value="HAT1682208.1"/>
    <property type="molecule type" value="Genomic_DNA"/>
</dbReference>
<evidence type="ECO:0000313" key="2">
    <source>
        <dbReference type="EMBL" id="HAT1682208.1"/>
    </source>
</evidence>
<sequence>MKKHLLAMMVTAISAGGMMTSAFADTATVSGGTVNFVGQV</sequence>
<dbReference type="AlphaFoldDB" id="A0AAN5L9X2"/>
<feature type="non-terminal residue" evidence="2">
    <location>
        <position position="40"/>
    </location>
</feature>
<name>A0AAN5L9X2_KLEOX</name>
<protein>
    <submittedName>
        <fullName evidence="2">Fimbrial protein</fullName>
    </submittedName>
</protein>
<accession>A0AAN5L9X2</accession>
<evidence type="ECO:0000313" key="3">
    <source>
        <dbReference type="Proteomes" id="UP000856143"/>
    </source>
</evidence>